<protein>
    <submittedName>
        <fullName evidence="1">Uncharacterized protein</fullName>
    </submittedName>
</protein>
<dbReference type="EMBL" id="CM046397">
    <property type="protein sequence ID" value="KAI8535838.1"/>
    <property type="molecule type" value="Genomic_DNA"/>
</dbReference>
<evidence type="ECO:0000313" key="1">
    <source>
        <dbReference type="EMBL" id="KAI8535838.1"/>
    </source>
</evidence>
<organism evidence="1 2">
    <name type="scientific">Rhododendron molle</name>
    <name type="common">Chinese azalea</name>
    <name type="synonym">Azalea mollis</name>
    <dbReference type="NCBI Taxonomy" id="49168"/>
    <lineage>
        <taxon>Eukaryota</taxon>
        <taxon>Viridiplantae</taxon>
        <taxon>Streptophyta</taxon>
        <taxon>Embryophyta</taxon>
        <taxon>Tracheophyta</taxon>
        <taxon>Spermatophyta</taxon>
        <taxon>Magnoliopsida</taxon>
        <taxon>eudicotyledons</taxon>
        <taxon>Gunneridae</taxon>
        <taxon>Pentapetalae</taxon>
        <taxon>asterids</taxon>
        <taxon>Ericales</taxon>
        <taxon>Ericaceae</taxon>
        <taxon>Ericoideae</taxon>
        <taxon>Rhodoreae</taxon>
        <taxon>Rhododendron</taxon>
    </lineage>
</organism>
<gene>
    <name evidence="1" type="ORF">RHMOL_Rhmol10G0205800</name>
</gene>
<sequence length="317" mass="35882">MASYKWTAPADDNSWDAELVENLREAYTNCGVKSWNDVGLERCLPGGCVSGKTDPDFGVWIDVEYNSFHSKLLFNYVSTNLVFVKILGLPDKVGSVLPASRLEMDTPGETQGDMLRKQQEIPLQHQHLSPRELLVLSVKYLAEGHKDRAMPLLRLALDKDPEYVRAVVVMGQTLLNDGQLAEAADYLERAISKLFLSGHPTEVEEVDLLILASLWVGIACIRQGKTAKGIRHLERVANWKEPEDAKSKAHYLMHFWCLLGMNWSDLALYNERRRLEAVKLLRMAAAYDSSYKVYLEQCEKDEVDLVRNLDGSKRGDN</sequence>
<comment type="caution">
    <text evidence="1">The sequence shown here is derived from an EMBL/GenBank/DDBJ whole genome shotgun (WGS) entry which is preliminary data.</text>
</comment>
<reference evidence="1" key="1">
    <citation type="submission" date="2022-02" db="EMBL/GenBank/DDBJ databases">
        <title>Plant Genome Project.</title>
        <authorList>
            <person name="Zhang R.-G."/>
        </authorList>
    </citation>
    <scope>NUCLEOTIDE SEQUENCE</scope>
    <source>
        <strain evidence="1">AT1</strain>
    </source>
</reference>
<evidence type="ECO:0000313" key="2">
    <source>
        <dbReference type="Proteomes" id="UP001062846"/>
    </source>
</evidence>
<accession>A0ACC0M603</accession>
<proteinExistence type="predicted"/>
<dbReference type="Proteomes" id="UP001062846">
    <property type="component" value="Chromosome 10"/>
</dbReference>
<name>A0ACC0M603_RHOML</name>
<keyword evidence="2" id="KW-1185">Reference proteome</keyword>